<evidence type="ECO:0000313" key="4">
    <source>
        <dbReference type="Proteomes" id="UP001597440"/>
    </source>
</evidence>
<dbReference type="Pfam" id="PF02805">
    <property type="entry name" value="Ada_Zn_binding"/>
    <property type="match status" value="1"/>
</dbReference>
<name>A0ABW5L1R8_9SPHI</name>
<dbReference type="InterPro" id="IPR035451">
    <property type="entry name" value="Ada-like_dom_sf"/>
</dbReference>
<feature type="domain" description="Ada DNA repair metal-binding" evidence="2">
    <location>
        <begin position="24"/>
        <end position="69"/>
    </location>
</feature>
<dbReference type="RefSeq" id="WP_210353525.1">
    <property type="nucleotide sequence ID" value="NZ_JAEQMU010000001.1"/>
</dbReference>
<organism evidence="3 4">
    <name type="scientific">Sphingobacterium tabacisoli</name>
    <dbReference type="NCBI Taxonomy" id="2044855"/>
    <lineage>
        <taxon>Bacteria</taxon>
        <taxon>Pseudomonadati</taxon>
        <taxon>Bacteroidota</taxon>
        <taxon>Sphingobacteriia</taxon>
        <taxon>Sphingobacteriales</taxon>
        <taxon>Sphingobacteriaceae</taxon>
        <taxon>Sphingobacterium</taxon>
    </lineage>
</organism>
<evidence type="ECO:0000259" key="2">
    <source>
        <dbReference type="Pfam" id="PF02805"/>
    </source>
</evidence>
<dbReference type="Proteomes" id="UP001597440">
    <property type="component" value="Unassembled WGS sequence"/>
</dbReference>
<evidence type="ECO:0000313" key="3">
    <source>
        <dbReference type="EMBL" id="MFD2555164.1"/>
    </source>
</evidence>
<proteinExistence type="predicted"/>
<reference evidence="4" key="1">
    <citation type="journal article" date="2019" name="Int. J. Syst. Evol. Microbiol.">
        <title>The Global Catalogue of Microorganisms (GCM) 10K type strain sequencing project: providing services to taxonomists for standard genome sequencing and annotation.</title>
        <authorList>
            <consortium name="The Broad Institute Genomics Platform"/>
            <consortium name="The Broad Institute Genome Sequencing Center for Infectious Disease"/>
            <person name="Wu L."/>
            <person name="Ma J."/>
        </authorList>
    </citation>
    <scope>NUCLEOTIDE SEQUENCE [LARGE SCALE GENOMIC DNA]</scope>
    <source>
        <strain evidence="4">KCTC 52298</strain>
    </source>
</reference>
<evidence type="ECO:0000256" key="1">
    <source>
        <dbReference type="ARBA" id="ARBA00023159"/>
    </source>
</evidence>
<comment type="caution">
    <text evidence="3">The sequence shown here is derived from an EMBL/GenBank/DDBJ whole genome shotgun (WGS) entry which is preliminary data.</text>
</comment>
<dbReference type="Gene3D" id="3.40.10.10">
    <property type="entry name" value="DNA Methylphosphotriester Repair Domain"/>
    <property type="match status" value="1"/>
</dbReference>
<protein>
    <submittedName>
        <fullName evidence="3">Ada metal-binding domain-containing protein</fullName>
    </submittedName>
</protein>
<keyword evidence="1" id="KW-0010">Activator</keyword>
<dbReference type="InterPro" id="IPR004026">
    <property type="entry name" value="Ada_DNA_repair_Zn-bd"/>
</dbReference>
<accession>A0ABW5L1R8</accession>
<sequence length="95" mass="11433">MIWHIDITDWKLRAKIRKGKIRWAGNKKLKIYGTLNCTSGKRMKRENRVFFASEREALNTDYRPCGHCMQDGYKKWKDNSFYPDVLPFVQYIDKN</sequence>
<keyword evidence="4" id="KW-1185">Reference proteome</keyword>
<gene>
    <name evidence="3" type="ORF">ACFSQW_12225</name>
</gene>
<dbReference type="SUPFAM" id="SSF57884">
    <property type="entry name" value="Ada DNA repair protein, N-terminal domain (N-Ada 10)"/>
    <property type="match status" value="1"/>
</dbReference>
<dbReference type="EMBL" id="JBHULD010000014">
    <property type="protein sequence ID" value="MFD2555164.1"/>
    <property type="molecule type" value="Genomic_DNA"/>
</dbReference>